<evidence type="ECO:0000256" key="1">
    <source>
        <dbReference type="SAM" id="Phobius"/>
    </source>
</evidence>
<feature type="transmembrane region" description="Helical" evidence="1">
    <location>
        <begin position="68"/>
        <end position="91"/>
    </location>
</feature>
<keyword evidence="3" id="KW-0808">Transferase</keyword>
<feature type="transmembrane region" description="Helical" evidence="1">
    <location>
        <begin position="35"/>
        <end position="56"/>
    </location>
</feature>
<dbReference type="Proteomes" id="UP000008461">
    <property type="component" value="Chromosome"/>
</dbReference>
<sequence length="324" mass="37894">MKWKNWLWHLVAWLGFWGALILSRGREGAEWPLILSSLACFVVVSTVLSYVNYLCLERFLDRQRYGAYFLRMVPFFFLSNLVLGLSLAYAREEKLEFWGLLPTLFINWLLSTGTYFFQSGIRRQRQLQDARARQLEAEMQLLKMQIQPHFLFNALNNLYATNLQDPSKANEMILQLADLLRYQLEISKRAKVALAEEITLTEHFIELEKIRLYDAVVEVEKRGNFEHLQITPLLFLPLVENAFKHSAGIGPQRIHVCFEVEGERLSFVCQNSIATKPSPKTSNQLGLQNVRQRLLADYPQRHQLDIEHTPEKYHLTLTLQLEIR</sequence>
<accession>F4KQ96</accession>
<keyword evidence="4" id="KW-1185">Reference proteome</keyword>
<feature type="transmembrane region" description="Helical" evidence="1">
    <location>
        <begin position="97"/>
        <end position="117"/>
    </location>
</feature>
<feature type="domain" description="Signal transduction histidine kinase internal region" evidence="2">
    <location>
        <begin position="137"/>
        <end position="214"/>
    </location>
</feature>
<dbReference type="PANTHER" id="PTHR34220:SF7">
    <property type="entry name" value="SENSOR HISTIDINE KINASE YPDA"/>
    <property type="match status" value="1"/>
</dbReference>
<dbReference type="InterPro" id="IPR036890">
    <property type="entry name" value="HATPase_C_sf"/>
</dbReference>
<evidence type="ECO:0000313" key="4">
    <source>
        <dbReference type="Proteomes" id="UP000008461"/>
    </source>
</evidence>
<proteinExistence type="predicted"/>
<dbReference type="KEGG" id="hhy:Halhy_1023"/>
<organism evidence="3 4">
    <name type="scientific">Haliscomenobacter hydrossis (strain ATCC 27775 / DSM 1100 / LMG 10767 / O)</name>
    <dbReference type="NCBI Taxonomy" id="760192"/>
    <lineage>
        <taxon>Bacteria</taxon>
        <taxon>Pseudomonadati</taxon>
        <taxon>Bacteroidota</taxon>
        <taxon>Saprospiria</taxon>
        <taxon>Saprospirales</taxon>
        <taxon>Haliscomenobacteraceae</taxon>
        <taxon>Haliscomenobacter</taxon>
    </lineage>
</organism>
<keyword evidence="1" id="KW-1133">Transmembrane helix</keyword>
<dbReference type="Gene3D" id="3.30.565.10">
    <property type="entry name" value="Histidine kinase-like ATPase, C-terminal domain"/>
    <property type="match status" value="1"/>
</dbReference>
<dbReference type="Pfam" id="PF06580">
    <property type="entry name" value="His_kinase"/>
    <property type="match status" value="1"/>
</dbReference>
<evidence type="ECO:0000313" key="3">
    <source>
        <dbReference type="EMBL" id="AEE48922.1"/>
    </source>
</evidence>
<dbReference type="PANTHER" id="PTHR34220">
    <property type="entry name" value="SENSOR HISTIDINE KINASE YPDA"/>
    <property type="match status" value="1"/>
</dbReference>
<reference evidence="3 4" key="1">
    <citation type="journal article" date="2011" name="Stand. Genomic Sci.">
        <title>Complete genome sequence of Haliscomenobacter hydrossis type strain (O).</title>
        <authorList>
            <consortium name="US DOE Joint Genome Institute (JGI-PGF)"/>
            <person name="Daligault H."/>
            <person name="Lapidus A."/>
            <person name="Zeytun A."/>
            <person name="Nolan M."/>
            <person name="Lucas S."/>
            <person name="Del Rio T.G."/>
            <person name="Tice H."/>
            <person name="Cheng J.F."/>
            <person name="Tapia R."/>
            <person name="Han C."/>
            <person name="Goodwin L."/>
            <person name="Pitluck S."/>
            <person name="Liolios K."/>
            <person name="Pagani I."/>
            <person name="Ivanova N."/>
            <person name="Huntemann M."/>
            <person name="Mavromatis K."/>
            <person name="Mikhailova N."/>
            <person name="Pati A."/>
            <person name="Chen A."/>
            <person name="Palaniappan K."/>
            <person name="Land M."/>
            <person name="Hauser L."/>
            <person name="Brambilla E.M."/>
            <person name="Rohde M."/>
            <person name="Verbarg S."/>
            <person name="Goker M."/>
            <person name="Bristow J."/>
            <person name="Eisen J.A."/>
            <person name="Markowitz V."/>
            <person name="Hugenholtz P."/>
            <person name="Kyrpides N.C."/>
            <person name="Klenk H.P."/>
            <person name="Woyke T."/>
        </authorList>
    </citation>
    <scope>NUCLEOTIDE SEQUENCE [LARGE SCALE GENOMIC DNA]</scope>
    <source>
        <strain evidence="4">ATCC 27775 / DSM 1100 / LMG 10767 / O</strain>
    </source>
</reference>
<name>F4KQ96_HALH1</name>
<dbReference type="InterPro" id="IPR050640">
    <property type="entry name" value="Bact_2-comp_sensor_kinase"/>
</dbReference>
<dbReference type="STRING" id="760192.Halhy_1023"/>
<dbReference type="OrthoDB" id="9809908at2"/>
<dbReference type="GO" id="GO:0016020">
    <property type="term" value="C:membrane"/>
    <property type="evidence" value="ECO:0007669"/>
    <property type="project" value="InterPro"/>
</dbReference>
<evidence type="ECO:0000259" key="2">
    <source>
        <dbReference type="Pfam" id="PF06580"/>
    </source>
</evidence>
<dbReference type="InterPro" id="IPR010559">
    <property type="entry name" value="Sig_transdc_His_kin_internal"/>
</dbReference>
<dbReference type="EMBL" id="CP002691">
    <property type="protein sequence ID" value="AEE48922.1"/>
    <property type="molecule type" value="Genomic_DNA"/>
</dbReference>
<keyword evidence="3" id="KW-0418">Kinase</keyword>
<gene>
    <name evidence="3" type="ordered locus">Halhy_1023</name>
</gene>
<dbReference type="AlphaFoldDB" id="F4KQ96"/>
<dbReference type="HOGENOM" id="CLU_020473_1_0_10"/>
<keyword evidence="1" id="KW-0812">Transmembrane</keyword>
<keyword evidence="1" id="KW-0472">Membrane</keyword>
<dbReference type="eggNOG" id="COG2972">
    <property type="taxonomic scope" value="Bacteria"/>
</dbReference>
<protein>
    <submittedName>
        <fullName evidence="3">Signal transduction histidine kinase</fullName>
    </submittedName>
</protein>
<dbReference type="GO" id="GO:0000155">
    <property type="term" value="F:phosphorelay sensor kinase activity"/>
    <property type="evidence" value="ECO:0007669"/>
    <property type="project" value="InterPro"/>
</dbReference>
<reference key="2">
    <citation type="submission" date="2011-04" db="EMBL/GenBank/DDBJ databases">
        <title>Complete sequence of chromosome of Haliscomenobacter hydrossis DSM 1100.</title>
        <authorList>
            <consortium name="US DOE Joint Genome Institute (JGI-PGF)"/>
            <person name="Lucas S."/>
            <person name="Han J."/>
            <person name="Lapidus A."/>
            <person name="Bruce D."/>
            <person name="Goodwin L."/>
            <person name="Pitluck S."/>
            <person name="Peters L."/>
            <person name="Kyrpides N."/>
            <person name="Mavromatis K."/>
            <person name="Ivanova N."/>
            <person name="Ovchinnikova G."/>
            <person name="Pagani I."/>
            <person name="Daligault H."/>
            <person name="Detter J.C."/>
            <person name="Han C."/>
            <person name="Land M."/>
            <person name="Hauser L."/>
            <person name="Markowitz V."/>
            <person name="Cheng J.-F."/>
            <person name="Hugenholtz P."/>
            <person name="Woyke T."/>
            <person name="Wu D."/>
            <person name="Verbarg S."/>
            <person name="Frueling A."/>
            <person name="Brambilla E."/>
            <person name="Klenk H.-P."/>
            <person name="Eisen J.A."/>
        </authorList>
    </citation>
    <scope>NUCLEOTIDE SEQUENCE</scope>
    <source>
        <strain>DSM 1100</strain>
    </source>
</reference>
<dbReference type="RefSeq" id="WP_013763477.1">
    <property type="nucleotide sequence ID" value="NC_015510.1"/>
</dbReference>